<dbReference type="InterPro" id="IPR007016">
    <property type="entry name" value="O-antigen_ligase-rel_domated"/>
</dbReference>
<dbReference type="Pfam" id="PF04932">
    <property type="entry name" value="Wzy_C"/>
    <property type="match status" value="1"/>
</dbReference>
<evidence type="ECO:0000256" key="1">
    <source>
        <dbReference type="ARBA" id="ARBA00004141"/>
    </source>
</evidence>
<keyword evidence="3 5" id="KW-1133">Transmembrane helix</keyword>
<accession>R5QC12</accession>
<dbReference type="PANTHER" id="PTHR37422:SF21">
    <property type="entry name" value="EXOQ-LIKE PROTEIN"/>
    <property type="match status" value="1"/>
</dbReference>
<feature type="transmembrane region" description="Helical" evidence="5">
    <location>
        <begin position="227"/>
        <end position="245"/>
    </location>
</feature>
<keyword evidence="2 5" id="KW-0812">Transmembrane</keyword>
<dbReference type="GO" id="GO:0016020">
    <property type="term" value="C:membrane"/>
    <property type="evidence" value="ECO:0007669"/>
    <property type="project" value="UniProtKB-SubCell"/>
</dbReference>
<dbReference type="InterPro" id="IPR051533">
    <property type="entry name" value="WaaL-like"/>
</dbReference>
<feature type="domain" description="O-antigen ligase-related" evidence="6">
    <location>
        <begin position="63"/>
        <end position="193"/>
    </location>
</feature>
<organism evidence="7 8">
    <name type="scientific">[Ruminococcus] torques CAG:61</name>
    <dbReference type="NCBI Taxonomy" id="1263108"/>
    <lineage>
        <taxon>Bacteria</taxon>
        <taxon>Bacillati</taxon>
        <taxon>Bacillota</taxon>
        <taxon>Clostridia</taxon>
        <taxon>Lachnospirales</taxon>
        <taxon>Lachnospiraceae</taxon>
        <taxon>Mediterraneibacter</taxon>
    </lineage>
</organism>
<feature type="transmembrane region" description="Helical" evidence="5">
    <location>
        <begin position="59"/>
        <end position="87"/>
    </location>
</feature>
<sequence>MTAFSFVMMQFEVFEQWVSVAGRLSGFFQYPNTYALFMLICLILVMWRFDYKKIDWLDIVYGVAAVFGIIMSGSRTVFVLTAVAVIWVFAAKSSGKKVIISVLAAGAVVAVILAVAAGSAGILERFTNISFGASTFLGRILYVQDALPLILKHPFGLGYYGYYFIQQSVQTGVYTVVNAHNELIQILLDAGVIPAVFMGAAVLRSVFTKRTQSRNRIVLSIMILHSLFDYDFQFLAMGFVLILFLDMRNIKTQKVPVLTGTVVGLTGAAAAALSIMCGVSDVCYTSGNYKAAEKVYSGNTMAQLALLTKADKAEEMKAIAEKVIVDNQSVSLPYSALAQAAFADGDVEQFTEYKLKAIELAPYQYEEYENYLEVLVYCNDLYHQMGDKDGVRFCVEKAEEIPKMLEQVKENTSALGWKIVDRPQVTLSHENLEIIEDMRRRMDE</sequence>
<evidence type="ECO:0000256" key="5">
    <source>
        <dbReference type="SAM" id="Phobius"/>
    </source>
</evidence>
<evidence type="ECO:0000256" key="2">
    <source>
        <dbReference type="ARBA" id="ARBA00022692"/>
    </source>
</evidence>
<feature type="transmembrane region" description="Helical" evidence="5">
    <location>
        <begin position="186"/>
        <end position="207"/>
    </location>
</feature>
<name>R5QC12_9FIRM</name>
<dbReference type="Proteomes" id="UP000017998">
    <property type="component" value="Unassembled WGS sequence"/>
</dbReference>
<evidence type="ECO:0000259" key="6">
    <source>
        <dbReference type="Pfam" id="PF04932"/>
    </source>
</evidence>
<protein>
    <submittedName>
        <fullName evidence="7">O-antigen polymerase</fullName>
    </submittedName>
</protein>
<gene>
    <name evidence="7" type="ORF">BN734_01855</name>
</gene>
<feature type="transmembrane region" description="Helical" evidence="5">
    <location>
        <begin position="27"/>
        <end position="47"/>
    </location>
</feature>
<evidence type="ECO:0000313" key="8">
    <source>
        <dbReference type="Proteomes" id="UP000017998"/>
    </source>
</evidence>
<evidence type="ECO:0000256" key="4">
    <source>
        <dbReference type="ARBA" id="ARBA00023136"/>
    </source>
</evidence>
<dbReference type="PANTHER" id="PTHR37422">
    <property type="entry name" value="TEICHURONIC ACID BIOSYNTHESIS PROTEIN TUAE"/>
    <property type="match status" value="1"/>
</dbReference>
<comment type="caution">
    <text evidence="7">The sequence shown here is derived from an EMBL/GenBank/DDBJ whole genome shotgun (WGS) entry which is preliminary data.</text>
</comment>
<evidence type="ECO:0000256" key="3">
    <source>
        <dbReference type="ARBA" id="ARBA00022989"/>
    </source>
</evidence>
<dbReference type="AlphaFoldDB" id="R5QC12"/>
<proteinExistence type="predicted"/>
<feature type="transmembrane region" description="Helical" evidence="5">
    <location>
        <begin position="99"/>
        <end position="123"/>
    </location>
</feature>
<feature type="transmembrane region" description="Helical" evidence="5">
    <location>
        <begin position="257"/>
        <end position="276"/>
    </location>
</feature>
<evidence type="ECO:0000313" key="7">
    <source>
        <dbReference type="EMBL" id="CCZ26118.1"/>
    </source>
</evidence>
<comment type="subcellular location">
    <subcellularLocation>
        <location evidence="1">Membrane</location>
        <topology evidence="1">Multi-pass membrane protein</topology>
    </subcellularLocation>
</comment>
<dbReference type="EMBL" id="CAZS010000083">
    <property type="protein sequence ID" value="CCZ26118.1"/>
    <property type="molecule type" value="Genomic_DNA"/>
</dbReference>
<reference evidence="7" key="1">
    <citation type="submission" date="2012-11" db="EMBL/GenBank/DDBJ databases">
        <title>Dependencies among metagenomic species, viruses, plasmids and units of genetic variation.</title>
        <authorList>
            <person name="Nielsen H.B."/>
            <person name="Almeida M."/>
            <person name="Juncker A.S."/>
            <person name="Rasmussen S."/>
            <person name="Li J."/>
            <person name="Sunagawa S."/>
            <person name="Plichta D."/>
            <person name="Gautier L."/>
            <person name="Le Chatelier E."/>
            <person name="Peletier E."/>
            <person name="Bonde I."/>
            <person name="Nielsen T."/>
            <person name="Manichanh C."/>
            <person name="Arumugam M."/>
            <person name="Batto J."/>
            <person name="Santos M.B.Q.D."/>
            <person name="Blom N."/>
            <person name="Borruel N."/>
            <person name="Burgdorf K.S."/>
            <person name="Boumezbeur F."/>
            <person name="Casellas F."/>
            <person name="Dore J."/>
            <person name="Guarner F."/>
            <person name="Hansen T."/>
            <person name="Hildebrand F."/>
            <person name="Kaas R.S."/>
            <person name="Kennedy S."/>
            <person name="Kristiansen K."/>
            <person name="Kultima J.R."/>
            <person name="Leonard P."/>
            <person name="Levenez F."/>
            <person name="Lund O."/>
            <person name="Moumen B."/>
            <person name="Le Paslier D."/>
            <person name="Pons N."/>
            <person name="Pedersen O."/>
            <person name="Prifti E."/>
            <person name="Qin J."/>
            <person name="Raes J."/>
            <person name="Tap J."/>
            <person name="Tims S."/>
            <person name="Ussery D.W."/>
            <person name="Yamada T."/>
            <person name="MetaHit consortium"/>
            <person name="Renault P."/>
            <person name="Sicheritz-Ponten T."/>
            <person name="Bork P."/>
            <person name="Wang J."/>
            <person name="Brunak S."/>
            <person name="Ehrlich S.D."/>
        </authorList>
    </citation>
    <scope>NUCLEOTIDE SEQUENCE [LARGE SCALE GENOMIC DNA]</scope>
</reference>
<keyword evidence="4 5" id="KW-0472">Membrane</keyword>